<reference evidence="2" key="2">
    <citation type="journal article" date="2011" name="Proc. Natl. Acad. Sci. U.S.A.">
        <title>Obligate biotrophy features unraveled by the genomic analysis of rust fungi.</title>
        <authorList>
            <person name="Duplessis S."/>
            <person name="Cuomo C.A."/>
            <person name="Lin Y.-C."/>
            <person name="Aerts A."/>
            <person name="Tisserant E."/>
            <person name="Veneault-Fourrey C."/>
            <person name="Joly D.L."/>
            <person name="Hacquard S."/>
            <person name="Amselem J."/>
            <person name="Cantarel B.L."/>
            <person name="Chiu R."/>
            <person name="Coutinho P.M."/>
            <person name="Feau N."/>
            <person name="Field M."/>
            <person name="Frey P."/>
            <person name="Gelhaye E."/>
            <person name="Goldberg J."/>
            <person name="Grabherr M.G."/>
            <person name="Kodira C.D."/>
            <person name="Kohler A."/>
            <person name="Kuees U."/>
            <person name="Lindquist E.A."/>
            <person name="Lucas S.M."/>
            <person name="Mago R."/>
            <person name="Mauceli E."/>
            <person name="Morin E."/>
            <person name="Murat C."/>
            <person name="Pangilinan J.L."/>
            <person name="Park R."/>
            <person name="Pearson M."/>
            <person name="Quesneville H."/>
            <person name="Rouhier N."/>
            <person name="Sakthikumar S."/>
            <person name="Salamov A.A."/>
            <person name="Schmutz J."/>
            <person name="Selles B."/>
            <person name="Shapiro H."/>
            <person name="Tanguay P."/>
            <person name="Tuskan G.A."/>
            <person name="Henrissat B."/>
            <person name="Van de Peer Y."/>
            <person name="Rouze P."/>
            <person name="Ellis J.G."/>
            <person name="Dodds P.N."/>
            <person name="Schein J.E."/>
            <person name="Zhong S."/>
            <person name="Hamelin R.C."/>
            <person name="Grigoriev I.V."/>
            <person name="Szabo L.J."/>
            <person name="Martin F."/>
        </authorList>
    </citation>
    <scope>NUCLEOTIDE SEQUENCE [LARGE SCALE GENOMIC DNA]</scope>
    <source>
        <strain evidence="2">CRL 75-36-700-3 / race SCCL</strain>
    </source>
</reference>
<evidence type="ECO:0000313" key="2">
    <source>
        <dbReference type="Proteomes" id="UP000008783"/>
    </source>
</evidence>
<name>E3JU14_PUCGT</name>
<proteinExistence type="predicted"/>
<protein>
    <submittedName>
        <fullName evidence="1">Uncharacterized protein</fullName>
    </submittedName>
</protein>
<dbReference type="HOGENOM" id="CLU_1058215_0_0_1"/>
<dbReference type="GeneID" id="10543255"/>
<reference key="1">
    <citation type="submission" date="2007-01" db="EMBL/GenBank/DDBJ databases">
        <title>The Genome Sequence of Puccinia graminis f. sp. tritici Strain CRL 75-36-700-3.</title>
        <authorList>
            <consortium name="The Broad Institute Genome Sequencing Platform"/>
            <person name="Birren B."/>
            <person name="Lander E."/>
            <person name="Galagan J."/>
            <person name="Nusbaum C."/>
            <person name="Devon K."/>
            <person name="Cuomo C."/>
            <person name="Jaffe D."/>
            <person name="Butler J."/>
            <person name="Alvarez P."/>
            <person name="Gnerre S."/>
            <person name="Grabherr M."/>
            <person name="Mauceli E."/>
            <person name="Brockman W."/>
            <person name="Young S."/>
            <person name="LaButti K."/>
            <person name="Sykes S."/>
            <person name="DeCaprio D."/>
            <person name="Crawford M."/>
            <person name="Koehrsen M."/>
            <person name="Engels R."/>
            <person name="Montgomery P."/>
            <person name="Pearson M."/>
            <person name="Howarth C."/>
            <person name="Larson L."/>
            <person name="White J."/>
            <person name="Zeng Q."/>
            <person name="Kodira C."/>
            <person name="Yandava C."/>
            <person name="Alvarado L."/>
            <person name="O'Leary S."/>
            <person name="Szabo L."/>
            <person name="Dean R."/>
            <person name="Schein J."/>
        </authorList>
    </citation>
    <scope>NUCLEOTIDE SEQUENCE</scope>
    <source>
        <strain>CRL 75-36-700-3</strain>
    </source>
</reference>
<organism evidence="1 2">
    <name type="scientific">Puccinia graminis f. sp. tritici (strain CRL 75-36-700-3 / race SCCL)</name>
    <name type="common">Black stem rust fungus</name>
    <dbReference type="NCBI Taxonomy" id="418459"/>
    <lineage>
        <taxon>Eukaryota</taxon>
        <taxon>Fungi</taxon>
        <taxon>Dikarya</taxon>
        <taxon>Basidiomycota</taxon>
        <taxon>Pucciniomycotina</taxon>
        <taxon>Pucciniomycetes</taxon>
        <taxon>Pucciniales</taxon>
        <taxon>Pucciniaceae</taxon>
        <taxon>Puccinia</taxon>
    </lineage>
</organism>
<dbReference type="VEuPathDB" id="FungiDB:PGTG_00870"/>
<dbReference type="AlphaFoldDB" id="E3JU14"/>
<dbReference type="InParanoid" id="E3JU14"/>
<dbReference type="RefSeq" id="XP_003319958.2">
    <property type="nucleotide sequence ID" value="XM_003319910.2"/>
</dbReference>
<dbReference type="KEGG" id="pgr:PGTG_00870"/>
<accession>E3JU14</accession>
<evidence type="ECO:0000313" key="1">
    <source>
        <dbReference type="EMBL" id="EFP75539.2"/>
    </source>
</evidence>
<gene>
    <name evidence="1" type="ORF">PGTG_00870</name>
</gene>
<sequence length="263" mass="28318">MSLVISGESGLQVSVDAQCLGVDGKVGGAGWRRSLCPARFSSSELPTGGVVTLTKTLTLTDLNISVRMPRLRIELKLRAIFGQSFEGTSSHIYPLIERLRTVEKRASSYRFHGSSYKQRCKVSKSANPKAYQEHVSGLLAWLISPFDSPQDLPSPIKTSASPIVRQVLVSDGMQSLTFLALLLSASTRTASVGPQQEQESLTKEPTFFDMLARWNGDGYSGGYVGGGYRGGAFGQTTFVDTHLTPSSPAVAATEKSPIPRSSK</sequence>
<keyword evidence="2" id="KW-1185">Reference proteome</keyword>
<dbReference type="Proteomes" id="UP000008783">
    <property type="component" value="Unassembled WGS sequence"/>
</dbReference>
<dbReference type="EMBL" id="DS178264">
    <property type="protein sequence ID" value="EFP75539.2"/>
    <property type="molecule type" value="Genomic_DNA"/>
</dbReference>